<protein>
    <submittedName>
        <fullName evidence="1">Uncharacterized protein</fullName>
    </submittedName>
</protein>
<dbReference type="AlphaFoldDB" id="A0A5K1IPG1"/>
<accession>A0A5K1IPG1</accession>
<proteinExistence type="predicted"/>
<sequence length="29" mass="3285">MEMRTLLWTGYVTVTGAVDCARPSLRLLM</sequence>
<reference evidence="1 2" key="1">
    <citation type="submission" date="2019-10" db="EMBL/GenBank/DDBJ databases">
        <authorList>
            <person name="Wolf R A."/>
        </authorList>
    </citation>
    <scope>NUCLEOTIDE SEQUENCE [LARGE SCALE GENOMIC DNA]</scope>
    <source>
        <strain evidence="1">Collinsella_aerofaciens_AK_138A</strain>
    </source>
</reference>
<gene>
    <name evidence="1" type="ORF">LMKDKBCB_01248</name>
</gene>
<organism evidence="1 2">
    <name type="scientific">Collinsella aerofaciens</name>
    <dbReference type="NCBI Taxonomy" id="74426"/>
    <lineage>
        <taxon>Bacteria</taxon>
        <taxon>Bacillati</taxon>
        <taxon>Actinomycetota</taxon>
        <taxon>Coriobacteriia</taxon>
        <taxon>Coriobacteriales</taxon>
        <taxon>Coriobacteriaceae</taxon>
        <taxon>Collinsella</taxon>
    </lineage>
</organism>
<evidence type="ECO:0000313" key="2">
    <source>
        <dbReference type="Proteomes" id="UP000330807"/>
    </source>
</evidence>
<name>A0A5K1IPG1_9ACTN</name>
<evidence type="ECO:0000313" key="1">
    <source>
        <dbReference type="EMBL" id="VWL90181.1"/>
    </source>
</evidence>
<dbReference type="EMBL" id="CABWIH010000027">
    <property type="protein sequence ID" value="VWL90181.1"/>
    <property type="molecule type" value="Genomic_DNA"/>
</dbReference>
<dbReference type="Proteomes" id="UP000330807">
    <property type="component" value="Unassembled WGS sequence"/>
</dbReference>